<dbReference type="GO" id="GO:0017118">
    <property type="term" value="F:lipoyltransferase activity"/>
    <property type="evidence" value="ECO:0007669"/>
    <property type="project" value="TreeGrafter"/>
</dbReference>
<dbReference type="Pfam" id="PF21948">
    <property type="entry name" value="LplA-B_cat"/>
    <property type="match status" value="1"/>
</dbReference>
<proteinExistence type="predicted"/>
<gene>
    <name evidence="4" type="ORF">EIO64_00805</name>
</gene>
<reference evidence="5" key="1">
    <citation type="submission" date="2018-12" db="EMBL/GenBank/DDBJ databases">
        <title>Dusodibacter welbiota gen. nov., sp. nov., isolated from human faeces and emended description of the Oscillibacter genus.</title>
        <authorList>
            <person name="Le Roy T."/>
            <person name="Van der Smissen P."/>
            <person name="Delzenne N."/>
            <person name="Muccioli G."/>
            <person name="Collet J.F."/>
            <person name="Cani P.D."/>
        </authorList>
    </citation>
    <scope>NUCLEOTIDE SEQUENCE [LARGE SCALE GENOMIC DNA]</scope>
    <source>
        <strain evidence="5">J115</strain>
    </source>
</reference>
<dbReference type="InterPro" id="IPR004562">
    <property type="entry name" value="LipoylTrfase_LipoateP_Ligase"/>
</dbReference>
<dbReference type="UniPathway" id="UPA00537">
    <property type="reaction ID" value="UER00595"/>
</dbReference>
<dbReference type="EMBL" id="CP034413">
    <property type="protein sequence ID" value="QQL05840.1"/>
    <property type="molecule type" value="Genomic_DNA"/>
</dbReference>
<dbReference type="InterPro" id="IPR045864">
    <property type="entry name" value="aa-tRNA-synth_II/BPL/LPL"/>
</dbReference>
<sequence>MEGDYLILWQNDNTIVIGQNQNSEEEINRSFVEAHQIHVVRRSTGGGAVYHDLGNLNYSFITDAGEDIRKRRWRHPNRPSEPPDCGKNPDPSAPPTTRNYPQY</sequence>
<dbReference type="GO" id="GO:0005737">
    <property type="term" value="C:cytoplasm"/>
    <property type="evidence" value="ECO:0007669"/>
    <property type="project" value="TreeGrafter"/>
</dbReference>
<dbReference type="GO" id="GO:0009249">
    <property type="term" value="P:protein lipoylation"/>
    <property type="evidence" value="ECO:0007669"/>
    <property type="project" value="InterPro"/>
</dbReference>
<dbReference type="GO" id="GO:0016979">
    <property type="term" value="F:lipoate-protein ligase activity"/>
    <property type="evidence" value="ECO:0007669"/>
    <property type="project" value="TreeGrafter"/>
</dbReference>
<evidence type="ECO:0000313" key="4">
    <source>
        <dbReference type="EMBL" id="QQL05840.1"/>
    </source>
</evidence>
<dbReference type="SUPFAM" id="SSF55681">
    <property type="entry name" value="Class II aaRS and biotin synthetases"/>
    <property type="match status" value="1"/>
</dbReference>
<dbReference type="AlphaFoldDB" id="A0A7T7IFZ7"/>
<dbReference type="PANTHER" id="PTHR12561:SF3">
    <property type="entry name" value="LIPOYLTRANSFERASE 1, MITOCHONDRIAL"/>
    <property type="match status" value="1"/>
</dbReference>
<dbReference type="Proteomes" id="UP000298642">
    <property type="component" value="Chromosome"/>
</dbReference>
<feature type="domain" description="BPL/LPL catalytic" evidence="3">
    <location>
        <begin position="1"/>
        <end position="103"/>
    </location>
</feature>
<evidence type="ECO:0000313" key="5">
    <source>
        <dbReference type="Proteomes" id="UP000298642"/>
    </source>
</evidence>
<keyword evidence="5" id="KW-1185">Reference proteome</keyword>
<dbReference type="Gene3D" id="3.30.930.10">
    <property type="entry name" value="Bira Bifunctional Protein, Domain 2"/>
    <property type="match status" value="1"/>
</dbReference>
<organism evidence="4 5">
    <name type="scientific">Dysosmobacter welbionis</name>
    <dbReference type="NCBI Taxonomy" id="2093857"/>
    <lineage>
        <taxon>Bacteria</taxon>
        <taxon>Bacillati</taxon>
        <taxon>Bacillota</taxon>
        <taxon>Clostridia</taxon>
        <taxon>Eubacteriales</taxon>
        <taxon>Oscillospiraceae</taxon>
        <taxon>Dysosmobacter</taxon>
    </lineage>
</organism>
<dbReference type="PROSITE" id="PS51733">
    <property type="entry name" value="BPL_LPL_CATALYTIC"/>
    <property type="match status" value="1"/>
</dbReference>
<evidence type="ECO:0000259" key="3">
    <source>
        <dbReference type="PROSITE" id="PS51733"/>
    </source>
</evidence>
<protein>
    <recommendedName>
        <fullName evidence="3">BPL/LPL catalytic domain-containing protein</fullName>
    </recommendedName>
</protein>
<name>A0A7T7IFZ7_9FIRM</name>
<comment type="pathway">
    <text evidence="1">Protein modification; protein lipoylation via exogenous pathway; protein N(6)-(lipoyl)lysine from lipoate: step 2/2.</text>
</comment>
<dbReference type="InterPro" id="IPR004143">
    <property type="entry name" value="BPL_LPL_catalytic"/>
</dbReference>
<feature type="region of interest" description="Disordered" evidence="2">
    <location>
        <begin position="71"/>
        <end position="103"/>
    </location>
</feature>
<dbReference type="PANTHER" id="PTHR12561">
    <property type="entry name" value="LIPOATE-PROTEIN LIGASE"/>
    <property type="match status" value="1"/>
</dbReference>
<dbReference type="KEGG" id="obj:EIO64_00805"/>
<evidence type="ECO:0000256" key="2">
    <source>
        <dbReference type="SAM" id="MobiDB-lite"/>
    </source>
</evidence>
<evidence type="ECO:0000256" key="1">
    <source>
        <dbReference type="ARBA" id="ARBA00005085"/>
    </source>
</evidence>
<accession>A0A7T7IFZ7</accession>